<protein>
    <submittedName>
        <fullName evidence="3">Uncharacterized protein</fullName>
    </submittedName>
</protein>
<dbReference type="KEGG" id="nva:G3M78_13285"/>
<dbReference type="EMBL" id="CP048620">
    <property type="protein sequence ID" value="QPJ66313.1"/>
    <property type="molecule type" value="Genomic_DNA"/>
</dbReference>
<keyword evidence="2" id="KW-0732">Signal</keyword>
<organism evidence="3 4">
    <name type="scientific">Candidatus Nitrohelix vancouverensis</name>
    <dbReference type="NCBI Taxonomy" id="2705534"/>
    <lineage>
        <taxon>Bacteria</taxon>
        <taxon>Pseudomonadati</taxon>
        <taxon>Nitrospinota/Tectimicrobiota group</taxon>
        <taxon>Nitrospinota</taxon>
        <taxon>Nitrospinia</taxon>
        <taxon>Nitrospinales</taxon>
        <taxon>Nitrospinaceae</taxon>
        <taxon>Candidatus Nitrohelix</taxon>
    </lineage>
</organism>
<gene>
    <name evidence="3" type="ORF">G3M78_13285</name>
</gene>
<feature type="chain" id="PRO_5032564092" evidence="2">
    <location>
        <begin position="24"/>
        <end position="571"/>
    </location>
</feature>
<name>A0A7T0C4E7_9BACT</name>
<evidence type="ECO:0000256" key="1">
    <source>
        <dbReference type="SAM" id="MobiDB-lite"/>
    </source>
</evidence>
<dbReference type="Proteomes" id="UP000594464">
    <property type="component" value="Chromosome"/>
</dbReference>
<sequence>MKLIPVILFSVILSLLPTQPAFSFTQFTSKPVPSPMGHEWLTRLGAEKILDLKKLNTLMSRVQKLSDIPLDKGEVKRIYSEKVEDGRFESTYMAVYSAIIGQRFVDFGGTRVGATANDRQCFDAVAQEPVSAYMDHFMRSPHDKNAIGGVQAIQRARNKFVKVFVEAAMAEPKSMVVKDGGIIPGLVTVESNYFLFGRAVHLFQDSFSLDHVVRLPEDDFMKVRNLKGYGCTAGVEEHNHKIIQNVILNASAGDVVWNERNPLETYYAARYSITWIGYGEEYMKPNAVVAANATAELWGAFIRTMGQNRSNRESFARKEAQALADKWLNYDESEMLAWYDDEANRDDTYLLADDNSPASRGKGRKVEDCTSSNGETGLAGKIKHEETIATNRLICLASIEAVPGYDDLYDPYLLIPFNWQWKKEASRSFLPPLDRLPTPSANSAIADHVTIWDMDGKAIQSNRNDWLIMGNTPMEFTVVDAGNGAVYLRSNSDATEFLSYRAATGAVGLYPSANSAELKLIRHGDYWEIINTKLNHHMYRYRKSIYLHADGDEAFEAGNPDARWIIKGMPN</sequence>
<dbReference type="AlphaFoldDB" id="A0A7T0C4E7"/>
<feature type="region of interest" description="Disordered" evidence="1">
    <location>
        <begin position="352"/>
        <end position="373"/>
    </location>
</feature>
<accession>A0A7T0C4E7</accession>
<feature type="signal peptide" evidence="2">
    <location>
        <begin position="1"/>
        <end position="23"/>
    </location>
</feature>
<evidence type="ECO:0000313" key="3">
    <source>
        <dbReference type="EMBL" id="QPJ66313.1"/>
    </source>
</evidence>
<evidence type="ECO:0000313" key="4">
    <source>
        <dbReference type="Proteomes" id="UP000594464"/>
    </source>
</evidence>
<reference evidence="4" key="1">
    <citation type="submission" date="2020-02" db="EMBL/GenBank/DDBJ databases">
        <title>Genomic and physiological characterization of two novel Nitrospinaceae genera.</title>
        <authorList>
            <person name="Mueller A.J."/>
            <person name="Jung M.-Y."/>
            <person name="Strachan C.R."/>
            <person name="Herbold C.W."/>
            <person name="Kirkegaard R.H."/>
            <person name="Daims H."/>
        </authorList>
    </citation>
    <scope>NUCLEOTIDE SEQUENCE [LARGE SCALE GENOMIC DNA]</scope>
</reference>
<proteinExistence type="predicted"/>
<evidence type="ECO:0000256" key="2">
    <source>
        <dbReference type="SAM" id="SignalP"/>
    </source>
</evidence>